<dbReference type="EMBL" id="QBML01000060">
    <property type="protein sequence ID" value="PZO35417.1"/>
    <property type="molecule type" value="Genomic_DNA"/>
</dbReference>
<evidence type="ECO:0000313" key="2">
    <source>
        <dbReference type="EMBL" id="PZO35417.1"/>
    </source>
</evidence>
<dbReference type="SUPFAM" id="SSF143100">
    <property type="entry name" value="TTHA1013/TTHA0281-like"/>
    <property type="match status" value="1"/>
</dbReference>
<protein>
    <submittedName>
        <fullName evidence="2">Type II toxin-antitoxin system HicB family antitoxin</fullName>
    </submittedName>
</protein>
<gene>
    <name evidence="2" type="ORF">DCF19_23990</name>
</gene>
<reference evidence="2 3" key="1">
    <citation type="submission" date="2018-04" db="EMBL/GenBank/DDBJ databases">
        <authorList>
            <person name="Go L.Y."/>
            <person name="Mitchell J.A."/>
        </authorList>
    </citation>
    <scope>NUCLEOTIDE SEQUENCE [LARGE SCALE GENOMIC DNA]</scope>
    <source>
        <strain evidence="2">ULC066bin1</strain>
    </source>
</reference>
<dbReference type="Proteomes" id="UP000249467">
    <property type="component" value="Unassembled WGS sequence"/>
</dbReference>
<accession>A0A2W4VVR7</accession>
<evidence type="ECO:0000313" key="3">
    <source>
        <dbReference type="Proteomes" id="UP000249467"/>
    </source>
</evidence>
<dbReference type="Gene3D" id="3.30.160.250">
    <property type="match status" value="1"/>
</dbReference>
<dbReference type="AlphaFoldDB" id="A0A2W4VVR7"/>
<dbReference type="InterPro" id="IPR031807">
    <property type="entry name" value="HicB-like"/>
</dbReference>
<comment type="caution">
    <text evidence="2">The sequence shown here is derived from an EMBL/GenBank/DDBJ whole genome shotgun (WGS) entry which is preliminary data.</text>
</comment>
<dbReference type="PROSITE" id="PS51257">
    <property type="entry name" value="PROKAR_LIPOPROTEIN"/>
    <property type="match status" value="1"/>
</dbReference>
<sequence>MNKFTLPVIIEKDEDGYFASCPSLQGCYTQGDTYEEILENIKDAISLHIKDRLLSGEE</sequence>
<dbReference type="PANTHER" id="PTHR34504">
    <property type="entry name" value="ANTITOXIN HICB"/>
    <property type="match status" value="1"/>
</dbReference>
<organism evidence="2 3">
    <name type="scientific">Pseudanabaena frigida</name>
    <dbReference type="NCBI Taxonomy" id="945775"/>
    <lineage>
        <taxon>Bacteria</taxon>
        <taxon>Bacillati</taxon>
        <taxon>Cyanobacteriota</taxon>
        <taxon>Cyanophyceae</taxon>
        <taxon>Pseudanabaenales</taxon>
        <taxon>Pseudanabaenaceae</taxon>
        <taxon>Pseudanabaena</taxon>
    </lineage>
</organism>
<dbReference type="PANTHER" id="PTHR34504:SF2">
    <property type="entry name" value="UPF0150 PROTEIN SSL0259"/>
    <property type="match status" value="1"/>
</dbReference>
<reference evidence="2 3" key="2">
    <citation type="submission" date="2018-06" db="EMBL/GenBank/DDBJ databases">
        <title>Metagenomic assembly of (sub)arctic Cyanobacteria and their associated microbiome from non-axenic cultures.</title>
        <authorList>
            <person name="Baurain D."/>
        </authorList>
    </citation>
    <scope>NUCLEOTIDE SEQUENCE [LARGE SCALE GENOMIC DNA]</scope>
    <source>
        <strain evidence="2">ULC066bin1</strain>
    </source>
</reference>
<proteinExistence type="predicted"/>
<dbReference type="InterPro" id="IPR051404">
    <property type="entry name" value="TA_system_antitoxin"/>
</dbReference>
<feature type="domain" description="HicB-like antitoxin of toxin-antitoxin system" evidence="1">
    <location>
        <begin position="7"/>
        <end position="57"/>
    </location>
</feature>
<name>A0A2W4VVR7_9CYAN</name>
<dbReference type="Pfam" id="PF15919">
    <property type="entry name" value="HicB_lk_antitox"/>
    <property type="match status" value="1"/>
</dbReference>
<dbReference type="InterPro" id="IPR035069">
    <property type="entry name" value="TTHA1013/TTHA0281-like"/>
</dbReference>
<evidence type="ECO:0000259" key="1">
    <source>
        <dbReference type="Pfam" id="PF15919"/>
    </source>
</evidence>